<keyword evidence="3 10" id="KW-0813">Transport</keyword>
<dbReference type="GO" id="GO:0032541">
    <property type="term" value="C:cortical endoplasmic reticulum"/>
    <property type="evidence" value="ECO:0007669"/>
    <property type="project" value="TreeGrafter"/>
</dbReference>
<comment type="caution">
    <text evidence="11">The sequence shown here is derived from an EMBL/GenBank/DDBJ whole genome shotgun (WGS) entry which is preliminary data.</text>
</comment>
<dbReference type="GO" id="GO:0005789">
    <property type="term" value="C:endoplasmic reticulum membrane"/>
    <property type="evidence" value="ECO:0007669"/>
    <property type="project" value="UniProtKB-SubCell"/>
</dbReference>
<keyword evidence="12" id="KW-1185">Reference proteome</keyword>
<name>A0A4U7KLC2_9BASI</name>
<evidence type="ECO:0000256" key="5">
    <source>
        <dbReference type="ARBA" id="ARBA00022824"/>
    </source>
</evidence>
<dbReference type="AlphaFoldDB" id="A0A4U7KLC2"/>
<organism evidence="11 12">
    <name type="scientific">Sporisorium graminicola</name>
    <dbReference type="NCBI Taxonomy" id="280036"/>
    <lineage>
        <taxon>Eukaryota</taxon>
        <taxon>Fungi</taxon>
        <taxon>Dikarya</taxon>
        <taxon>Basidiomycota</taxon>
        <taxon>Ustilaginomycotina</taxon>
        <taxon>Ustilaginomycetes</taxon>
        <taxon>Ustilaginales</taxon>
        <taxon>Ustilaginaceae</taxon>
        <taxon>Sporisorium</taxon>
    </lineage>
</organism>
<dbReference type="Pfam" id="PF04161">
    <property type="entry name" value="Arv1"/>
    <property type="match status" value="2"/>
</dbReference>
<evidence type="ECO:0000256" key="8">
    <source>
        <dbReference type="ARBA" id="ARBA00023098"/>
    </source>
</evidence>
<keyword evidence="10" id="KW-0333">Golgi apparatus</keyword>
<evidence type="ECO:0000256" key="7">
    <source>
        <dbReference type="ARBA" id="ARBA00023055"/>
    </source>
</evidence>
<evidence type="ECO:0000256" key="1">
    <source>
        <dbReference type="ARBA" id="ARBA00004477"/>
    </source>
</evidence>
<evidence type="ECO:0000256" key="2">
    <source>
        <dbReference type="ARBA" id="ARBA00009187"/>
    </source>
</evidence>
<dbReference type="GO" id="GO:0032366">
    <property type="term" value="P:intracellular sterol transport"/>
    <property type="evidence" value="ECO:0007669"/>
    <property type="project" value="UniProtKB-UniRule"/>
</dbReference>
<keyword evidence="5 10" id="KW-0256">Endoplasmic reticulum</keyword>
<dbReference type="OrthoDB" id="2192830at2759"/>
<comment type="function">
    <text evidence="10">Regulates also the sphingolipid metabolism.</text>
</comment>
<comment type="function">
    <text evidence="10">Mediator of sterol homeostasis involved in sterol uptake, trafficking and distribution into membranes.</text>
</comment>
<sequence length="370" mass="40134">MPICIHCATPVESLYMRYGQDHIVLSPCASEICSPVSAKASLNKGNSSSDKTSAAAVVLADEYLEHDLPIVIIDLILAKPQAYRHLLFNRSSIFASSHPSSAAAVAHDGRDGAGRQIWELLKRVLALSLVDAYIRWFYMCVQPPLPAWREVEKGGRTKVSERFAGVLSMHLPMQAGMFFPSLFTPRTISTEDNAIRAVCSAVPLWTARAVAGAEADAVLSTLISYSNTLLITLAETAALHLTVTLLTHSTIHFSAPAQARLSNNPFTPSKALLLSQLSPLLLLTFVLLWNTKFPHHSHLHSDSPPPQHSSRAHLVWIIRTFLTSLNAGVAIATVLPKGGGRLKRLAPAMILAAAWTVQALTSAALYSWLS</sequence>
<dbReference type="PANTHER" id="PTHR14467">
    <property type="entry name" value="ARV1"/>
    <property type="match status" value="1"/>
</dbReference>
<comment type="subcellular location">
    <subcellularLocation>
        <location evidence="1 10">Endoplasmic reticulum membrane</location>
        <topology evidence="1 10">Multi-pass membrane protein</topology>
    </subcellularLocation>
    <subcellularLocation>
        <location evidence="10">Golgi apparatus membrane</location>
        <topology evidence="10">Multi-pass membrane protein</topology>
    </subcellularLocation>
</comment>
<evidence type="ECO:0000256" key="10">
    <source>
        <dbReference type="RuleBase" id="RU368065"/>
    </source>
</evidence>
<dbReference type="GO" id="GO:0000139">
    <property type="term" value="C:Golgi membrane"/>
    <property type="evidence" value="ECO:0007669"/>
    <property type="project" value="UniProtKB-SubCell"/>
</dbReference>
<evidence type="ECO:0000256" key="3">
    <source>
        <dbReference type="ARBA" id="ARBA00022448"/>
    </source>
</evidence>
<keyword evidence="9" id="KW-0472">Membrane</keyword>
<dbReference type="GO" id="GO:0016125">
    <property type="term" value="P:sterol metabolic process"/>
    <property type="evidence" value="ECO:0007669"/>
    <property type="project" value="UniProtKB-UniRule"/>
</dbReference>
<gene>
    <name evidence="11" type="ORF">EX895_006145</name>
</gene>
<dbReference type="KEGG" id="sgra:EX895_006145"/>
<keyword evidence="4" id="KW-0812">Transmembrane</keyword>
<dbReference type="RefSeq" id="XP_029737050.1">
    <property type="nucleotide sequence ID" value="XM_029886737.1"/>
</dbReference>
<accession>A0A4U7KLC2</accession>
<keyword evidence="8 10" id="KW-0443">Lipid metabolism</keyword>
<evidence type="ECO:0000256" key="6">
    <source>
        <dbReference type="ARBA" id="ARBA00022989"/>
    </source>
</evidence>
<evidence type="ECO:0000313" key="11">
    <source>
        <dbReference type="EMBL" id="TKY85065.1"/>
    </source>
</evidence>
<comment type="similarity">
    <text evidence="2 10">Belongs to the ARV1 family.</text>
</comment>
<evidence type="ECO:0000313" key="12">
    <source>
        <dbReference type="Proteomes" id="UP000306050"/>
    </source>
</evidence>
<reference evidence="11 12" key="1">
    <citation type="submission" date="2019-05" db="EMBL/GenBank/DDBJ databases">
        <title>Sporisorium graminicola CBS 10092 draft sequencing and annotation.</title>
        <authorList>
            <person name="Solano-Gonzalez S."/>
            <person name="Caddick M.X."/>
            <person name="Darby A."/>
        </authorList>
    </citation>
    <scope>NUCLEOTIDE SEQUENCE [LARGE SCALE GENOMIC DNA]</scope>
    <source>
        <strain evidence="11 12">CBS 10092</strain>
    </source>
</reference>
<protein>
    <recommendedName>
        <fullName evidence="10">Protein ARV</fullName>
    </recommendedName>
</protein>
<keyword evidence="10" id="KW-0746">Sphingolipid metabolism</keyword>
<evidence type="ECO:0000256" key="9">
    <source>
        <dbReference type="ARBA" id="ARBA00023136"/>
    </source>
</evidence>
<dbReference type="GO" id="GO:0097036">
    <property type="term" value="P:regulation of plasma membrane sterol distribution"/>
    <property type="evidence" value="ECO:0007669"/>
    <property type="project" value="UniProtKB-UniRule"/>
</dbReference>
<dbReference type="GeneID" id="40729040"/>
<proteinExistence type="inferred from homology"/>
<evidence type="ECO:0000256" key="4">
    <source>
        <dbReference type="ARBA" id="ARBA00022692"/>
    </source>
</evidence>
<dbReference type="InterPro" id="IPR007290">
    <property type="entry name" value="Arv1"/>
</dbReference>
<dbReference type="EMBL" id="SRRM01000021">
    <property type="protein sequence ID" value="TKY85065.1"/>
    <property type="molecule type" value="Genomic_DNA"/>
</dbReference>
<dbReference type="Proteomes" id="UP000306050">
    <property type="component" value="Chromosome SGRAM_8"/>
</dbReference>
<keyword evidence="7 10" id="KW-0445">Lipid transport</keyword>
<dbReference type="GO" id="GO:0006665">
    <property type="term" value="P:sphingolipid metabolic process"/>
    <property type="evidence" value="ECO:0007669"/>
    <property type="project" value="UniProtKB-UniRule"/>
</dbReference>
<keyword evidence="6" id="KW-1133">Transmembrane helix</keyword>
<dbReference type="PANTHER" id="PTHR14467:SF0">
    <property type="entry name" value="PROTEIN ARV1"/>
    <property type="match status" value="1"/>
</dbReference>